<sequence length="227" mass="26704">MLHDNVGLQKERLEGPDVGVLVKGRVYLDTMRDSHQTMRKTNDILERAEQVFEDVVNDFSDTDCVRERFSAWRNQYGESYTEAYISLCLPKLVNPFVRLRLVSWNPFQEQCKDIEEMRWFDSLLFFGFEEGETADKDNEDIKILPAIVSTFPKPWFEELQEEKTIPQLENLCRFLCFASQLLDKASLTSSDMQKREMREQQKQIRKLLVTIHALDYTMKLSESGSLR</sequence>
<protein>
    <submittedName>
        <fullName evidence="5">PAXB1-like protein</fullName>
    </submittedName>
</protein>
<comment type="similarity">
    <text evidence="2">Belongs to the GCF family.</text>
</comment>
<gene>
    <name evidence="5" type="ORF">MAR_018672</name>
</gene>
<name>A0ABY7EHT1_MYAAR</name>
<organism evidence="5 6">
    <name type="scientific">Mya arenaria</name>
    <name type="common">Soft-shell clam</name>
    <dbReference type="NCBI Taxonomy" id="6604"/>
    <lineage>
        <taxon>Eukaryota</taxon>
        <taxon>Metazoa</taxon>
        <taxon>Spiralia</taxon>
        <taxon>Lophotrochozoa</taxon>
        <taxon>Mollusca</taxon>
        <taxon>Bivalvia</taxon>
        <taxon>Autobranchia</taxon>
        <taxon>Heteroconchia</taxon>
        <taxon>Euheterodonta</taxon>
        <taxon>Imparidentia</taxon>
        <taxon>Neoheterodontei</taxon>
        <taxon>Myida</taxon>
        <taxon>Myoidea</taxon>
        <taxon>Myidae</taxon>
        <taxon>Mya</taxon>
    </lineage>
</organism>
<proteinExistence type="inferred from homology"/>
<reference evidence="5" key="1">
    <citation type="submission" date="2022-11" db="EMBL/GenBank/DDBJ databases">
        <title>Centuries of genome instability and evolution in soft-shell clam transmissible cancer (bioRxiv).</title>
        <authorList>
            <person name="Hart S.F.M."/>
            <person name="Yonemitsu M.A."/>
            <person name="Giersch R.M."/>
            <person name="Beal B.F."/>
            <person name="Arriagada G."/>
            <person name="Davis B.W."/>
            <person name="Ostrander E.A."/>
            <person name="Goff S.P."/>
            <person name="Metzger M.J."/>
        </authorList>
    </citation>
    <scope>NUCLEOTIDE SEQUENCE</scope>
    <source>
        <strain evidence="5">MELC-2E11</strain>
        <tissue evidence="5">Siphon/mantle</tissue>
    </source>
</reference>
<dbReference type="Pfam" id="PF07842">
    <property type="entry name" value="GCFC"/>
    <property type="match status" value="1"/>
</dbReference>
<evidence type="ECO:0000256" key="2">
    <source>
        <dbReference type="ARBA" id="ARBA00010801"/>
    </source>
</evidence>
<keyword evidence="6" id="KW-1185">Reference proteome</keyword>
<accession>A0ABY7EHT1</accession>
<dbReference type="InterPro" id="IPR022783">
    <property type="entry name" value="GCFC_dom"/>
</dbReference>
<evidence type="ECO:0000313" key="5">
    <source>
        <dbReference type="EMBL" id="WAR08714.1"/>
    </source>
</evidence>
<dbReference type="PANTHER" id="PTHR12214">
    <property type="entry name" value="GC-RICH SEQUENCE DNA-BINDING FACTOR"/>
    <property type="match status" value="1"/>
</dbReference>
<keyword evidence="3" id="KW-0539">Nucleus</keyword>
<dbReference type="EMBL" id="CP111017">
    <property type="protein sequence ID" value="WAR08714.1"/>
    <property type="molecule type" value="Genomic_DNA"/>
</dbReference>
<evidence type="ECO:0000256" key="1">
    <source>
        <dbReference type="ARBA" id="ARBA00004123"/>
    </source>
</evidence>
<dbReference type="Proteomes" id="UP001164746">
    <property type="component" value="Chromosome 6"/>
</dbReference>
<evidence type="ECO:0000313" key="6">
    <source>
        <dbReference type="Proteomes" id="UP001164746"/>
    </source>
</evidence>
<dbReference type="InterPro" id="IPR012890">
    <property type="entry name" value="GCFC2-like"/>
</dbReference>
<evidence type="ECO:0000256" key="3">
    <source>
        <dbReference type="ARBA" id="ARBA00023242"/>
    </source>
</evidence>
<comment type="subcellular location">
    <subcellularLocation>
        <location evidence="1">Nucleus</location>
    </subcellularLocation>
</comment>
<feature type="domain" description="GCF C-terminal" evidence="4">
    <location>
        <begin position="63"/>
        <end position="135"/>
    </location>
</feature>
<dbReference type="PANTHER" id="PTHR12214:SF0">
    <property type="entry name" value="LD29489P"/>
    <property type="match status" value="1"/>
</dbReference>
<evidence type="ECO:0000259" key="4">
    <source>
        <dbReference type="Pfam" id="PF07842"/>
    </source>
</evidence>